<dbReference type="InterPro" id="IPR001360">
    <property type="entry name" value="Glyco_hydro_1"/>
</dbReference>
<dbReference type="PANTHER" id="PTHR10353">
    <property type="entry name" value="GLYCOSYL HYDROLASE"/>
    <property type="match status" value="1"/>
</dbReference>
<name>A0A7R8ZKK3_9CRUS</name>
<evidence type="ECO:0000256" key="2">
    <source>
        <dbReference type="ARBA" id="ARBA00022801"/>
    </source>
</evidence>
<organism evidence="5">
    <name type="scientific">Cyprideis torosa</name>
    <dbReference type="NCBI Taxonomy" id="163714"/>
    <lineage>
        <taxon>Eukaryota</taxon>
        <taxon>Metazoa</taxon>
        <taxon>Ecdysozoa</taxon>
        <taxon>Arthropoda</taxon>
        <taxon>Crustacea</taxon>
        <taxon>Oligostraca</taxon>
        <taxon>Ostracoda</taxon>
        <taxon>Podocopa</taxon>
        <taxon>Podocopida</taxon>
        <taxon>Cytherocopina</taxon>
        <taxon>Cytheroidea</taxon>
        <taxon>Cytherideidae</taxon>
        <taxon>Cyprideis</taxon>
    </lineage>
</organism>
<protein>
    <submittedName>
        <fullName evidence="5">Uncharacterized protein</fullName>
    </submittedName>
</protein>
<evidence type="ECO:0000256" key="4">
    <source>
        <dbReference type="RuleBase" id="RU003690"/>
    </source>
</evidence>
<accession>A0A7R8ZKK3</accession>
<dbReference type="Pfam" id="PF00232">
    <property type="entry name" value="Glyco_hydro_1"/>
    <property type="match status" value="1"/>
</dbReference>
<keyword evidence="2" id="KW-0378">Hydrolase</keyword>
<proteinExistence type="inferred from homology"/>
<comment type="similarity">
    <text evidence="1 4">Belongs to the glycosyl hydrolase 1 family.</text>
</comment>
<evidence type="ECO:0000256" key="3">
    <source>
        <dbReference type="ARBA" id="ARBA00023295"/>
    </source>
</evidence>
<dbReference type="EMBL" id="OB661369">
    <property type="protein sequence ID" value="CAD7228064.1"/>
    <property type="molecule type" value="Genomic_DNA"/>
</dbReference>
<dbReference type="GO" id="GO:0005975">
    <property type="term" value="P:carbohydrate metabolic process"/>
    <property type="evidence" value="ECO:0007669"/>
    <property type="project" value="InterPro"/>
</dbReference>
<dbReference type="GO" id="GO:0008422">
    <property type="term" value="F:beta-glucosidase activity"/>
    <property type="evidence" value="ECO:0007669"/>
    <property type="project" value="TreeGrafter"/>
</dbReference>
<dbReference type="SUPFAM" id="SSF51445">
    <property type="entry name" value="(Trans)glycosidases"/>
    <property type="match status" value="1"/>
</dbReference>
<dbReference type="OrthoDB" id="65569at2759"/>
<dbReference type="PRINTS" id="PR00131">
    <property type="entry name" value="GLHYDRLASE1"/>
</dbReference>
<keyword evidence="3" id="KW-0326">Glycosidase</keyword>
<sequence>MHRVFYYKHYINNVLKAIKVDGCNVKGYTAWSLMDNFEWAEGYVERFGMHYVDFNDPNRPRTQKNSAKWYAELIRNNGFVDNPDCILEKIEMGLI</sequence>
<evidence type="ECO:0000313" key="5">
    <source>
        <dbReference type="EMBL" id="CAD7228064.1"/>
    </source>
</evidence>
<dbReference type="InterPro" id="IPR017853">
    <property type="entry name" value="GH"/>
</dbReference>
<dbReference type="PANTHER" id="PTHR10353:SF36">
    <property type="entry name" value="LP05116P"/>
    <property type="match status" value="1"/>
</dbReference>
<dbReference type="Gene3D" id="3.20.20.80">
    <property type="entry name" value="Glycosidases"/>
    <property type="match status" value="1"/>
</dbReference>
<gene>
    <name evidence="5" type="ORF">CTOB1V02_LOCUS5954</name>
</gene>
<reference evidence="5" key="1">
    <citation type="submission" date="2020-11" db="EMBL/GenBank/DDBJ databases">
        <authorList>
            <person name="Tran Van P."/>
        </authorList>
    </citation>
    <scope>NUCLEOTIDE SEQUENCE</scope>
</reference>
<dbReference type="AlphaFoldDB" id="A0A7R8ZKK3"/>
<evidence type="ECO:0000256" key="1">
    <source>
        <dbReference type="ARBA" id="ARBA00010838"/>
    </source>
</evidence>